<evidence type="ECO:0000313" key="2">
    <source>
        <dbReference type="EMBL" id="QDK70150.1"/>
    </source>
</evidence>
<feature type="transmembrane region" description="Helical" evidence="1">
    <location>
        <begin position="63"/>
        <end position="84"/>
    </location>
</feature>
<feature type="transmembrane region" description="Helical" evidence="1">
    <location>
        <begin position="96"/>
        <end position="116"/>
    </location>
</feature>
<organism evidence="2 3">
    <name type="scientific">Lactococcus protaetiae</name>
    <dbReference type="NCBI Taxonomy" id="2592653"/>
    <lineage>
        <taxon>Bacteria</taxon>
        <taxon>Bacillati</taxon>
        <taxon>Bacillota</taxon>
        <taxon>Bacilli</taxon>
        <taxon>Lactobacillales</taxon>
        <taxon>Streptococcaceae</taxon>
        <taxon>Lactococcus</taxon>
    </lineage>
</organism>
<feature type="transmembrane region" description="Helical" evidence="1">
    <location>
        <begin position="32"/>
        <end position="51"/>
    </location>
</feature>
<keyword evidence="1" id="KW-0472">Membrane</keyword>
<sequence>MKEEINNIQKILHQKIFWKIQALNLFLVLRKIVSYLLIVLSLIFVVSLTSQALDFSNGQREKILSLILLLVTVVNFIKVGKKVFQRRAPDLEVVKTFLNVGLWWFLIYLAFSIQLTDYERINELLQRWFVVGFLFEVSHFFIFRHLAQEIKTGKKSDWVRRIDGQKKSNYQDGLLLFTEVSETYHLKYTRVYFKFNSNEGHVAKIKKGIKGL</sequence>
<reference evidence="2 3" key="1">
    <citation type="submission" date="2019-07" db="EMBL/GenBank/DDBJ databases">
        <title>Genome sequencing of KACC 19320.</title>
        <authorList>
            <person name="Heo J."/>
            <person name="Kim S.-J."/>
            <person name="Kim J.-S."/>
            <person name="Hong S.-B."/>
            <person name="Kwon S.-W."/>
        </authorList>
    </citation>
    <scope>NUCLEOTIDE SEQUENCE [LARGE SCALE GENOMIC DNA]</scope>
    <source>
        <strain evidence="2 3">KACC 19320</strain>
    </source>
</reference>
<keyword evidence="3" id="KW-1185">Reference proteome</keyword>
<name>A0A514Z6D5_9LACT</name>
<proteinExistence type="predicted"/>
<accession>A0A514Z6D5</accession>
<evidence type="ECO:0000256" key="1">
    <source>
        <dbReference type="SAM" id="Phobius"/>
    </source>
</evidence>
<dbReference type="AlphaFoldDB" id="A0A514Z6D5"/>
<dbReference type="OrthoDB" id="9821320at2"/>
<keyword evidence="1" id="KW-0812">Transmembrane</keyword>
<dbReference type="RefSeq" id="WP_142765781.1">
    <property type="nucleotide sequence ID" value="NZ_CP041356.1"/>
</dbReference>
<dbReference type="KEGG" id="lack:FLP15_01870"/>
<keyword evidence="1" id="KW-1133">Transmembrane helix</keyword>
<evidence type="ECO:0000313" key="3">
    <source>
        <dbReference type="Proteomes" id="UP000315128"/>
    </source>
</evidence>
<gene>
    <name evidence="2" type="ORF">FLP15_01870</name>
</gene>
<feature type="transmembrane region" description="Helical" evidence="1">
    <location>
        <begin position="128"/>
        <end position="147"/>
    </location>
</feature>
<dbReference type="EMBL" id="CP041356">
    <property type="protein sequence ID" value="QDK70150.1"/>
    <property type="molecule type" value="Genomic_DNA"/>
</dbReference>
<dbReference type="Proteomes" id="UP000315128">
    <property type="component" value="Chromosome"/>
</dbReference>
<protein>
    <submittedName>
        <fullName evidence="2">Uncharacterized protein</fullName>
    </submittedName>
</protein>